<feature type="domain" description="YknX-like beta-barrel" evidence="7">
    <location>
        <begin position="344"/>
        <end position="421"/>
    </location>
</feature>
<evidence type="ECO:0000256" key="4">
    <source>
        <dbReference type="SAM" id="Coils"/>
    </source>
</evidence>
<evidence type="ECO:0000259" key="6">
    <source>
        <dbReference type="Pfam" id="PF25975"/>
    </source>
</evidence>
<reference evidence="8" key="1">
    <citation type="submission" date="2023-07" db="EMBL/GenBank/DDBJ databases">
        <title>Genomic Encyclopedia of Type Strains, Phase IV (KMG-IV): sequencing the most valuable type-strain genomes for metagenomic binning, comparative biology and taxonomic classification.</title>
        <authorList>
            <person name="Goeker M."/>
        </authorList>
    </citation>
    <scope>NUCLEOTIDE SEQUENCE</scope>
    <source>
        <strain evidence="8">DSM 24202</strain>
    </source>
</reference>
<accession>A0AAE4APU6</accession>
<comment type="similarity">
    <text evidence="2">Belongs to the membrane fusion protein (MFP) (TC 8.A.1) family.</text>
</comment>
<evidence type="ECO:0000256" key="2">
    <source>
        <dbReference type="ARBA" id="ARBA00009477"/>
    </source>
</evidence>
<feature type="compositionally biased region" description="Basic and acidic residues" evidence="5">
    <location>
        <begin position="550"/>
        <end position="595"/>
    </location>
</feature>
<dbReference type="GO" id="GO:0030313">
    <property type="term" value="C:cell envelope"/>
    <property type="evidence" value="ECO:0007669"/>
    <property type="project" value="UniProtKB-SubCell"/>
</dbReference>
<proteinExistence type="inferred from homology"/>
<dbReference type="SUPFAM" id="SSF111369">
    <property type="entry name" value="HlyD-like secretion proteins"/>
    <property type="match status" value="1"/>
</dbReference>
<evidence type="ECO:0000256" key="5">
    <source>
        <dbReference type="SAM" id="MobiDB-lite"/>
    </source>
</evidence>
<dbReference type="Gene3D" id="2.40.420.20">
    <property type="match status" value="1"/>
</dbReference>
<feature type="domain" description="CzcB-like C-terminal circularly permuted SH3-like" evidence="6">
    <location>
        <begin position="432"/>
        <end position="481"/>
    </location>
</feature>
<dbReference type="Proteomes" id="UP001238163">
    <property type="component" value="Unassembled WGS sequence"/>
</dbReference>
<evidence type="ECO:0000256" key="1">
    <source>
        <dbReference type="ARBA" id="ARBA00004196"/>
    </source>
</evidence>
<name>A0AAE4APU6_9BACT</name>
<dbReference type="Pfam" id="PF25990">
    <property type="entry name" value="Beta-barrel_YknX"/>
    <property type="match status" value="1"/>
</dbReference>
<feature type="region of interest" description="Disordered" evidence="5">
    <location>
        <begin position="502"/>
        <end position="673"/>
    </location>
</feature>
<dbReference type="InterPro" id="IPR050465">
    <property type="entry name" value="UPF0194_transport"/>
</dbReference>
<dbReference type="InterPro" id="IPR058636">
    <property type="entry name" value="Beta-barrel_YknX"/>
</dbReference>
<dbReference type="PANTHER" id="PTHR32347:SF23">
    <property type="entry name" value="BLL5650 PROTEIN"/>
    <property type="match status" value="1"/>
</dbReference>
<organism evidence="8 9">
    <name type="scientific">Oligosphaera ethanolica</name>
    <dbReference type="NCBI Taxonomy" id="760260"/>
    <lineage>
        <taxon>Bacteria</taxon>
        <taxon>Pseudomonadati</taxon>
        <taxon>Lentisphaerota</taxon>
        <taxon>Oligosphaeria</taxon>
        <taxon>Oligosphaerales</taxon>
        <taxon>Oligosphaeraceae</taxon>
        <taxon>Oligosphaera</taxon>
    </lineage>
</organism>
<dbReference type="Gene3D" id="2.40.50.100">
    <property type="match status" value="1"/>
</dbReference>
<dbReference type="Pfam" id="PF25975">
    <property type="entry name" value="CzcB_C"/>
    <property type="match status" value="1"/>
</dbReference>
<dbReference type="GO" id="GO:0022857">
    <property type="term" value="F:transmembrane transporter activity"/>
    <property type="evidence" value="ECO:0007669"/>
    <property type="project" value="InterPro"/>
</dbReference>
<feature type="coiled-coil region" evidence="4">
    <location>
        <begin position="126"/>
        <end position="186"/>
    </location>
</feature>
<dbReference type="PANTHER" id="PTHR32347">
    <property type="entry name" value="EFFLUX SYSTEM COMPONENT YKNX-RELATED"/>
    <property type="match status" value="1"/>
</dbReference>
<feature type="compositionally biased region" description="Low complexity" evidence="5">
    <location>
        <begin position="534"/>
        <end position="548"/>
    </location>
</feature>
<comment type="subcellular location">
    <subcellularLocation>
        <location evidence="1">Cell envelope</location>
    </subcellularLocation>
</comment>
<feature type="compositionally biased region" description="Pro residues" evidence="5">
    <location>
        <begin position="625"/>
        <end position="673"/>
    </location>
</feature>
<comment type="caution">
    <text evidence="8">The sequence shown here is derived from an EMBL/GenBank/DDBJ whole genome shotgun (WGS) entry which is preliminary data.</text>
</comment>
<dbReference type="InterPro" id="IPR006143">
    <property type="entry name" value="RND_pump_MFP"/>
</dbReference>
<dbReference type="GO" id="GO:0016020">
    <property type="term" value="C:membrane"/>
    <property type="evidence" value="ECO:0007669"/>
    <property type="project" value="InterPro"/>
</dbReference>
<protein>
    <submittedName>
        <fullName evidence="8">HlyD family secretion protein</fullName>
    </submittedName>
</protein>
<gene>
    <name evidence="8" type="ORF">J3R75_003806</name>
</gene>
<evidence type="ECO:0000313" key="9">
    <source>
        <dbReference type="Proteomes" id="UP001238163"/>
    </source>
</evidence>
<evidence type="ECO:0000256" key="3">
    <source>
        <dbReference type="ARBA" id="ARBA00023054"/>
    </source>
</evidence>
<keyword evidence="9" id="KW-1185">Reference proteome</keyword>
<dbReference type="AlphaFoldDB" id="A0AAE4APU6"/>
<dbReference type="Gene3D" id="1.10.287.470">
    <property type="entry name" value="Helix hairpin bin"/>
    <property type="match status" value="1"/>
</dbReference>
<evidence type="ECO:0000259" key="7">
    <source>
        <dbReference type="Pfam" id="PF25990"/>
    </source>
</evidence>
<dbReference type="InterPro" id="IPR058649">
    <property type="entry name" value="CzcB_C"/>
</dbReference>
<dbReference type="RefSeq" id="WP_307264868.1">
    <property type="nucleotide sequence ID" value="NZ_JAUSVL010000001.1"/>
</dbReference>
<sequence length="673" mass="74563">MKKTRGKKWFVLLLVVVVAVFGGKWYLRWQEQRTKAGEQAKQIFAKVEEGPLVINLTESGSIKPREQLVIKSQVEGRVSILFIVPEGQRVKEGDLLVELDSSTQKDNLVNQEITVQNAQASHVQAVENLEVVKNQAKADVDKAELDLRFAKEDLIKYQEGEYPKTLNELESRVTLAAEELERAQYKLEWSKTLYEEKYLSETEFRSDKLAGKRYELELKTAQNNLALSKNYTYKRQVAQLESDVSQRTMALERIQRSSRANVVQAEAQLRARELELNRQKSKLVKIQEQIEKSQIYAPADGLVIYATSSRGPWRSNTQPLEEGQEVFERQELIYLPTADTFDAEIKVHETNLKKIFIGLPVRIRIDALPGRVFLGKITKVAPLPDAQSMFMNPDLKIYNTTVSIDGGDGVLKSGMNCEAEIIIEQYTKAMFVPVQCVVRAAGTPVVYVRQGDSVERRDVEIGMDNNRMVRILSGLKVGDEVLVTPPLHEAVSLRASEEVVDMKIPTREEAENNEAARQAANNRRRPHNGGGGDAVAPADGAAENVAPADGARREGGRRRFENMSAEEREAMRKRFESMTPEEREAMGRRMREQRGEGAAPAGDGAEGGERRRRPRRTEGGGAEAAPPPPADDAAPPPAGDALPPPAGDAPPPPAGDAPPPPAGDAAPPPPVQP</sequence>
<dbReference type="EMBL" id="JAUSVL010000001">
    <property type="protein sequence ID" value="MDQ0291699.1"/>
    <property type="molecule type" value="Genomic_DNA"/>
</dbReference>
<evidence type="ECO:0000313" key="8">
    <source>
        <dbReference type="EMBL" id="MDQ0291699.1"/>
    </source>
</evidence>
<dbReference type="NCBIfam" id="TIGR01730">
    <property type="entry name" value="RND_mfp"/>
    <property type="match status" value="1"/>
</dbReference>
<dbReference type="Gene3D" id="2.40.30.170">
    <property type="match status" value="1"/>
</dbReference>
<keyword evidence="3 4" id="KW-0175">Coiled coil</keyword>
<feature type="coiled-coil region" evidence="4">
    <location>
        <begin position="262"/>
        <end position="289"/>
    </location>
</feature>